<dbReference type="PATRIC" id="fig|1157951.4.peg.3732"/>
<accession>A0A140NS84</accession>
<evidence type="ECO:0000313" key="3">
    <source>
        <dbReference type="EMBL" id="AFH95520.1"/>
    </source>
</evidence>
<dbReference type="HOGENOM" id="CLU_139116_0_0_6"/>
<dbReference type="EMBL" id="CP003488">
    <property type="protein sequence ID" value="AFH95520.1"/>
    <property type="molecule type" value="Genomic_DNA"/>
</dbReference>
<evidence type="ECO:0000313" key="4">
    <source>
        <dbReference type="Proteomes" id="UP000005012"/>
    </source>
</evidence>
<dbReference type="OrthoDB" id="6455006at2"/>
<keyword evidence="1" id="KW-0732">Signal</keyword>
<evidence type="ECO:0000256" key="1">
    <source>
        <dbReference type="SAM" id="SignalP"/>
    </source>
</evidence>
<feature type="domain" description="DUF4822" evidence="2">
    <location>
        <begin position="46"/>
        <end position="160"/>
    </location>
</feature>
<feature type="chain" id="PRO_5007303857" description="DUF4822 domain-containing protein" evidence="1">
    <location>
        <begin position="24"/>
        <end position="162"/>
    </location>
</feature>
<feature type="signal peptide" evidence="1">
    <location>
        <begin position="1"/>
        <end position="23"/>
    </location>
</feature>
<sequence length="162" mass="18010">MKLKLFIATAVALSTLSAFTAQANSNANASTTFSASVAKKLNSYEDIMVGKVWVTTEALDQDNKQVDPANEQVANFFGLAEYFPDGTFKMMTPEGKPKMQGDWSFSDDGKSRSITAKNDKGEVLFTRVVENITVTPEEYTYRIYPTPDDKSKYVDIVHKVKN</sequence>
<dbReference type="RefSeq" id="WP_014658099.1">
    <property type="nucleotide sequence ID" value="NC_017731.1"/>
</dbReference>
<gene>
    <name evidence="3" type="ordered locus">S70_18595</name>
</gene>
<dbReference type="InterPro" id="IPR032247">
    <property type="entry name" value="DUF4822"/>
</dbReference>
<reference evidence="4" key="2">
    <citation type="submission" date="2012-04" db="EMBL/GenBank/DDBJ databases">
        <title>Complete genome sequence of Providencia stuartii clinical isolate MRSN 2154.</title>
        <authorList>
            <person name="Clifford R.J."/>
            <person name="Hang J."/>
            <person name="Riley M.C."/>
            <person name="Onmus-Leone F."/>
            <person name="Kuschner R.A."/>
            <person name="Lesho E.P."/>
            <person name="Waterman P.E."/>
        </authorList>
    </citation>
    <scope>NUCLEOTIDE SEQUENCE [LARGE SCALE GENOMIC DNA]</scope>
    <source>
        <strain evidence="4">MRSN 2154</strain>
    </source>
</reference>
<dbReference type="Pfam" id="PF16103">
    <property type="entry name" value="DUF4822"/>
    <property type="match status" value="1"/>
</dbReference>
<dbReference type="Gene3D" id="2.40.128.540">
    <property type="entry name" value="Domain of unknown function DUF4822"/>
    <property type="match status" value="1"/>
</dbReference>
<name>A0A140NS84_PROSM</name>
<organism evidence="3 4">
    <name type="scientific">Providencia stuartii (strain MRSN 2154)</name>
    <dbReference type="NCBI Taxonomy" id="1157951"/>
    <lineage>
        <taxon>Bacteria</taxon>
        <taxon>Pseudomonadati</taxon>
        <taxon>Pseudomonadota</taxon>
        <taxon>Gammaproteobacteria</taxon>
        <taxon>Enterobacterales</taxon>
        <taxon>Morganellaceae</taxon>
        <taxon>Providencia</taxon>
    </lineage>
</organism>
<dbReference type="Proteomes" id="UP000005012">
    <property type="component" value="Chromosome"/>
</dbReference>
<reference evidence="3 4" key="1">
    <citation type="journal article" date="2012" name="J. Bacteriol.">
        <title>Complete Genome Sequence of Providencia stuartii Clinical Isolate MRSN 2154.</title>
        <authorList>
            <person name="Clifford R.J."/>
            <person name="Hang J."/>
            <person name="Riley M.C."/>
            <person name="Onmus-Leone F."/>
            <person name="Kuschner R.A."/>
            <person name="Lesho E.P."/>
            <person name="Waterman P.E."/>
        </authorList>
    </citation>
    <scope>NUCLEOTIDE SEQUENCE [LARGE SCALE GENOMIC DNA]</scope>
    <source>
        <strain evidence="3 4">MRSN 2154</strain>
    </source>
</reference>
<dbReference type="GeneID" id="93519755"/>
<proteinExistence type="predicted"/>
<dbReference type="AlphaFoldDB" id="A0A140NS84"/>
<dbReference type="KEGG" id="psi:S70_18595"/>
<protein>
    <recommendedName>
        <fullName evidence="2">DUF4822 domain-containing protein</fullName>
    </recommendedName>
</protein>
<evidence type="ECO:0000259" key="2">
    <source>
        <dbReference type="Pfam" id="PF16103"/>
    </source>
</evidence>